<dbReference type="InterPro" id="IPR001279">
    <property type="entry name" value="Metallo-B-lactamas"/>
</dbReference>
<dbReference type="SUPFAM" id="SSF56281">
    <property type="entry name" value="Metallo-hydrolase/oxidoreductase"/>
    <property type="match status" value="1"/>
</dbReference>
<dbReference type="Gene3D" id="3.40.50.10890">
    <property type="match status" value="1"/>
</dbReference>
<evidence type="ECO:0000259" key="3">
    <source>
        <dbReference type="SMART" id="SM01027"/>
    </source>
</evidence>
<evidence type="ECO:0000313" key="4">
    <source>
        <dbReference type="EMBL" id="MWJ27648.1"/>
    </source>
</evidence>
<dbReference type="EMBL" id="WTKP01000003">
    <property type="protein sequence ID" value="MWJ27648.1"/>
    <property type="molecule type" value="Genomic_DNA"/>
</dbReference>
<dbReference type="Proteomes" id="UP000437638">
    <property type="component" value="Unassembled WGS sequence"/>
</dbReference>
<dbReference type="Pfam" id="PF00753">
    <property type="entry name" value="Lactamase_B"/>
    <property type="match status" value="1"/>
</dbReference>
<dbReference type="AlphaFoldDB" id="A0A7X3GZC1"/>
<sequence>MSHPASRTTSFPQFLHHGGADGVTGSCHQLLANENHSLLVDCGLFQGEDAAQDAFAQLEVNFDISTLRALIVTHVHIDHIGRLPYLLAAGYAGPILCSKPSALLLPLVIEDALKIGFTRDTRLIEQFQQRVESQLVPLDYGQWHTLVDDDSLLLQAKLKRAGHILGSSYVEVSLHDRVQGGKQRVVFSGDLGAPYSPLLPAPKSPYFADSLVLESTYGDRLHAPRRDRQQALKAAIEKALESGGTVIIPAFSIGRTQELLYELEGLILAGSKHAETLWRDLEVIVDSPLAARFTQVYRQLKPYWDKEAQRRLRAGCHPLSFDNLYTVDDHETHERTVRYLAQSGRPAVVIAASGMCAGGRVVNYLKAMLNDARHQVLFVGYQGAGTPGRDIQRYGPEGGWVELDGERIDIRAGITTINGYSAHADQRDLLNFIKRMRQWPKEVRLVHGDEDARRALKVEIENLAARRGHKIEVILPNT</sequence>
<evidence type="ECO:0000259" key="2">
    <source>
        <dbReference type="SMART" id="SM00849"/>
    </source>
</evidence>
<dbReference type="SMART" id="SM00849">
    <property type="entry name" value="Lactamase_B"/>
    <property type="match status" value="1"/>
</dbReference>
<dbReference type="InterPro" id="IPR022712">
    <property type="entry name" value="Beta_Casp"/>
</dbReference>
<feature type="domain" description="Metallo-beta-lactamase" evidence="2">
    <location>
        <begin position="24"/>
        <end position="251"/>
    </location>
</feature>
<feature type="domain" description="Beta-Casp" evidence="3">
    <location>
        <begin position="256"/>
        <end position="391"/>
    </location>
</feature>
<keyword evidence="5" id="KW-1185">Reference proteome</keyword>
<dbReference type="PANTHER" id="PTHR11203:SF37">
    <property type="entry name" value="INTEGRATOR COMPLEX SUBUNIT 11"/>
    <property type="match status" value="1"/>
</dbReference>
<dbReference type="RefSeq" id="WP_160417854.1">
    <property type="nucleotide sequence ID" value="NZ_WTKP01000003.1"/>
</dbReference>
<dbReference type="Gene3D" id="3.60.15.10">
    <property type="entry name" value="Ribonuclease Z/Hydroxyacylglutathione hydrolase-like"/>
    <property type="match status" value="1"/>
</dbReference>
<dbReference type="InterPro" id="IPR011108">
    <property type="entry name" value="RMMBL"/>
</dbReference>
<dbReference type="PANTHER" id="PTHR11203">
    <property type="entry name" value="CLEAVAGE AND POLYADENYLATION SPECIFICITY FACTOR FAMILY MEMBER"/>
    <property type="match status" value="1"/>
</dbReference>
<dbReference type="SMART" id="SM01027">
    <property type="entry name" value="Beta-Casp"/>
    <property type="match status" value="1"/>
</dbReference>
<comment type="caution">
    <text evidence="4">The sequence shown here is derived from an EMBL/GenBank/DDBJ whole genome shotgun (WGS) entry which is preliminary data.</text>
</comment>
<accession>A0A7X3GZC1</accession>
<name>A0A7X3GZC1_9GAMM</name>
<organism evidence="4 5">
    <name type="scientific">Vreelandella zhuhanensis</name>
    <dbReference type="NCBI Taxonomy" id="2684210"/>
    <lineage>
        <taxon>Bacteria</taxon>
        <taxon>Pseudomonadati</taxon>
        <taxon>Pseudomonadota</taxon>
        <taxon>Gammaproteobacteria</taxon>
        <taxon>Oceanospirillales</taxon>
        <taxon>Halomonadaceae</taxon>
        <taxon>Vreelandella</taxon>
    </lineage>
</organism>
<dbReference type="InterPro" id="IPR050698">
    <property type="entry name" value="MBL"/>
</dbReference>
<dbReference type="CDD" id="cd16295">
    <property type="entry name" value="TTHA0252-CPSF-like_MBL-fold"/>
    <property type="match status" value="1"/>
</dbReference>
<reference evidence="4 5" key="1">
    <citation type="submission" date="2019-12" db="EMBL/GenBank/DDBJ databases">
        <title>Halomonas rutogse sp. nov. isolated from two lakes on Tibetan Plateau.</title>
        <authorList>
            <person name="Gao P."/>
        </authorList>
    </citation>
    <scope>NUCLEOTIDE SEQUENCE [LARGE SCALE GENOMIC DNA]</scope>
    <source>
        <strain evidence="4 5">ZH2S</strain>
    </source>
</reference>
<keyword evidence="1 4" id="KW-0378">Hydrolase</keyword>
<protein>
    <submittedName>
        <fullName evidence="4">MBL fold metallo-hydrolase</fullName>
    </submittedName>
</protein>
<dbReference type="Pfam" id="PF07521">
    <property type="entry name" value="RMMBL"/>
    <property type="match status" value="1"/>
</dbReference>
<dbReference type="GO" id="GO:0004521">
    <property type="term" value="F:RNA endonuclease activity"/>
    <property type="evidence" value="ECO:0007669"/>
    <property type="project" value="TreeGrafter"/>
</dbReference>
<evidence type="ECO:0000256" key="1">
    <source>
        <dbReference type="ARBA" id="ARBA00022801"/>
    </source>
</evidence>
<gene>
    <name evidence="4" type="ORF">GPM19_05405</name>
</gene>
<proteinExistence type="predicted"/>
<dbReference type="InterPro" id="IPR036866">
    <property type="entry name" value="RibonucZ/Hydroxyglut_hydro"/>
</dbReference>
<evidence type="ECO:0000313" key="5">
    <source>
        <dbReference type="Proteomes" id="UP000437638"/>
    </source>
</evidence>
<dbReference type="Pfam" id="PF10996">
    <property type="entry name" value="Beta-Casp"/>
    <property type="match status" value="1"/>
</dbReference>
<dbReference type="GO" id="GO:0016787">
    <property type="term" value="F:hydrolase activity"/>
    <property type="evidence" value="ECO:0007669"/>
    <property type="project" value="UniProtKB-KW"/>
</dbReference>